<feature type="binding site" evidence="8">
    <location>
        <position position="157"/>
    </location>
    <ligand>
        <name>ATP</name>
        <dbReference type="ChEBI" id="CHEBI:30616"/>
    </ligand>
</feature>
<dbReference type="PANTHER" id="PTHR30050:SF2">
    <property type="entry name" value="CHROMOSOMAL REPLICATION INITIATOR PROTEIN DNAA"/>
    <property type="match status" value="1"/>
</dbReference>
<evidence type="ECO:0000313" key="14">
    <source>
        <dbReference type="EMBL" id="PIV63649.1"/>
    </source>
</evidence>
<evidence type="ECO:0000259" key="13">
    <source>
        <dbReference type="SMART" id="SM00760"/>
    </source>
</evidence>
<dbReference type="InterPro" id="IPR003593">
    <property type="entry name" value="AAA+_ATPase"/>
</dbReference>
<keyword evidence="3 8" id="KW-0235">DNA replication</keyword>
<feature type="region of interest" description="Domain I, interacts with DnaA modulators" evidence="8">
    <location>
        <begin position="1"/>
        <end position="96"/>
    </location>
</feature>
<comment type="subunit">
    <text evidence="8">Oligomerizes as a right-handed, spiral filament on DNA at oriC.</text>
</comment>
<dbReference type="CDD" id="cd06571">
    <property type="entry name" value="Bac_DnaA_C"/>
    <property type="match status" value="1"/>
</dbReference>
<feature type="region of interest" description="Domain IV, binds dsDNA" evidence="8">
    <location>
        <begin position="327"/>
        <end position="448"/>
    </location>
</feature>
<evidence type="ECO:0000313" key="15">
    <source>
        <dbReference type="Proteomes" id="UP000228886"/>
    </source>
</evidence>
<dbReference type="Pfam" id="PF11638">
    <property type="entry name" value="DnaA_N"/>
    <property type="match status" value="1"/>
</dbReference>
<dbReference type="PROSITE" id="PS01008">
    <property type="entry name" value="DNAA"/>
    <property type="match status" value="1"/>
</dbReference>
<dbReference type="SMART" id="SM00382">
    <property type="entry name" value="AAA"/>
    <property type="match status" value="1"/>
</dbReference>
<keyword evidence="5 8" id="KW-0067">ATP-binding</keyword>
<dbReference type="Pfam" id="PF00308">
    <property type="entry name" value="Bac_DnaA"/>
    <property type="match status" value="1"/>
</dbReference>
<accession>A0A2M7E7E1</accession>
<evidence type="ECO:0000256" key="7">
    <source>
        <dbReference type="ARBA" id="ARBA00023125"/>
    </source>
</evidence>
<dbReference type="FunFam" id="1.10.8.60:FF:000003">
    <property type="entry name" value="Chromosomal replication initiator protein DnaA"/>
    <property type="match status" value="1"/>
</dbReference>
<comment type="caution">
    <text evidence="8">Lacks conserved residue(s) required for the propagation of feature annotation.</text>
</comment>
<dbReference type="GO" id="GO:0006270">
    <property type="term" value="P:DNA replication initiation"/>
    <property type="evidence" value="ECO:0007669"/>
    <property type="project" value="UniProtKB-UniRule"/>
</dbReference>
<protein>
    <recommendedName>
        <fullName evidence="8 9">Chromosomal replication initiator protein DnaA</fullName>
    </recommendedName>
</protein>
<feature type="domain" description="AAA+ ATPase" evidence="12">
    <location>
        <begin position="144"/>
        <end position="334"/>
    </location>
</feature>
<feature type="binding site" evidence="8">
    <location>
        <position position="159"/>
    </location>
    <ligand>
        <name>ATP</name>
        <dbReference type="ChEBI" id="CHEBI:30616"/>
    </ligand>
</feature>
<dbReference type="HAMAP" id="MF_00377">
    <property type="entry name" value="DnaA_bact"/>
    <property type="match status" value="1"/>
</dbReference>
<reference evidence="15" key="1">
    <citation type="submission" date="2017-09" db="EMBL/GenBank/DDBJ databases">
        <title>Depth-based differentiation of microbial function through sediment-hosted aquifers and enrichment of novel symbionts in the deep terrestrial subsurface.</title>
        <authorList>
            <person name="Probst A.J."/>
            <person name="Ladd B."/>
            <person name="Jarett J.K."/>
            <person name="Geller-Mcgrath D.E."/>
            <person name="Sieber C.M.K."/>
            <person name="Emerson J.B."/>
            <person name="Anantharaman K."/>
            <person name="Thomas B.C."/>
            <person name="Malmstrom R."/>
            <person name="Stieglmeier M."/>
            <person name="Klingl A."/>
            <person name="Woyke T."/>
            <person name="Ryan C.M."/>
            <person name="Banfield J.F."/>
        </authorList>
    </citation>
    <scope>NUCLEOTIDE SEQUENCE [LARGE SCALE GENOMIC DNA]</scope>
</reference>
<evidence type="ECO:0000256" key="3">
    <source>
        <dbReference type="ARBA" id="ARBA00022705"/>
    </source>
</evidence>
<dbReference type="Gene3D" id="1.10.8.60">
    <property type="match status" value="1"/>
</dbReference>
<dbReference type="EMBL" id="PETL01000298">
    <property type="protein sequence ID" value="PIV63649.1"/>
    <property type="molecule type" value="Genomic_DNA"/>
</dbReference>
<dbReference type="GO" id="GO:0005737">
    <property type="term" value="C:cytoplasm"/>
    <property type="evidence" value="ECO:0007669"/>
    <property type="project" value="UniProtKB-SubCell"/>
</dbReference>
<dbReference type="InterPro" id="IPR001957">
    <property type="entry name" value="Chromosome_initiator_DnaA"/>
</dbReference>
<dbReference type="InterPro" id="IPR027417">
    <property type="entry name" value="P-loop_NTPase"/>
</dbReference>
<dbReference type="SUPFAM" id="SSF52540">
    <property type="entry name" value="P-loop containing nucleoside triphosphate hydrolases"/>
    <property type="match status" value="1"/>
</dbReference>
<dbReference type="Proteomes" id="UP000228886">
    <property type="component" value="Unassembled WGS sequence"/>
</dbReference>
<evidence type="ECO:0000256" key="11">
    <source>
        <dbReference type="RuleBase" id="RU004227"/>
    </source>
</evidence>
<name>A0A2M7E7E1_9BACT</name>
<dbReference type="InterPro" id="IPR024633">
    <property type="entry name" value="DnaA_N_dom"/>
</dbReference>
<feature type="domain" description="Chromosomal replication initiator DnaA C-terminal" evidence="13">
    <location>
        <begin position="355"/>
        <end position="424"/>
    </location>
</feature>
<comment type="domain">
    <text evidence="8">Domain I is involved in oligomerization and binding regulators, domain II is flexibile and of varying length in different bacteria, domain III forms the AAA+ region, while domain IV binds dsDNA.</text>
</comment>
<dbReference type="InterPro" id="IPR038454">
    <property type="entry name" value="DnaA_N_sf"/>
</dbReference>
<dbReference type="GO" id="GO:0003688">
    <property type="term" value="F:DNA replication origin binding"/>
    <property type="evidence" value="ECO:0007669"/>
    <property type="project" value="UniProtKB-UniRule"/>
</dbReference>
<comment type="subcellular location">
    <subcellularLocation>
        <location evidence="8">Cytoplasm</location>
    </subcellularLocation>
</comment>
<sequence length="448" mass="50975">MENKSVNIWEKALGIIGKEVDSRTFKLWFLPIKPLSLSNEEIILEVPDAFFENWLKDHYLSLIKKAVSSVAGTNLLINFSLSESGPEENLKDSFNNSSLDRKETARVDHSGLNPNFIFDNFVVGSSNRLAHAAALAVAQSIGTAYNPLFIYGPVGLGKTHLMQAIGHFIKDRGEYQVSYLPSEKFVNQYIEGLQTRTINAFRNKFRNLDVILLDDIHFLAGKERIQEEFFHTFNALYDHHKQVVISSDRPPQEITALEKRLVSRFEWGLVADIQPPDLETRIAILKKKIEAKQVDLDEEIIIFIAEKIKSNIRLLEGAVTKLIACSSLFTKKIDLPFTKEVLKDIISEAPQKPITIEVILEKVAESFNLYISDIKGRKRNKTFILPRQISMYLARKLTENSLPQIGDGLGGKNHATVIYAYRKIEGMIKEDSLFKDRVEKIVTKIKEE</sequence>
<dbReference type="InterPro" id="IPR020591">
    <property type="entry name" value="Chromosome_initiator_DnaA-like"/>
</dbReference>
<comment type="caution">
    <text evidence="14">The sequence shown here is derived from an EMBL/GenBank/DDBJ whole genome shotgun (WGS) entry which is preliminary data.</text>
</comment>
<evidence type="ECO:0000256" key="5">
    <source>
        <dbReference type="ARBA" id="ARBA00022840"/>
    </source>
</evidence>
<proteinExistence type="inferred from homology"/>
<evidence type="ECO:0000256" key="6">
    <source>
        <dbReference type="ARBA" id="ARBA00023121"/>
    </source>
</evidence>
<dbReference type="AlphaFoldDB" id="A0A2M7E7E1"/>
<dbReference type="Gene3D" id="3.40.50.300">
    <property type="entry name" value="P-loop containing nucleotide triphosphate hydrolases"/>
    <property type="match status" value="1"/>
</dbReference>
<evidence type="ECO:0000256" key="8">
    <source>
        <dbReference type="HAMAP-Rule" id="MF_00377"/>
    </source>
</evidence>
<dbReference type="InterPro" id="IPR013159">
    <property type="entry name" value="DnaA_C"/>
</dbReference>
<keyword evidence="6 8" id="KW-0446">Lipid-binding</keyword>
<dbReference type="GO" id="GO:0005524">
    <property type="term" value="F:ATP binding"/>
    <property type="evidence" value="ECO:0007669"/>
    <property type="project" value="UniProtKB-UniRule"/>
</dbReference>
<keyword evidence="4 8" id="KW-0547">Nucleotide-binding</keyword>
<dbReference type="PANTHER" id="PTHR30050">
    <property type="entry name" value="CHROMOSOMAL REPLICATION INITIATOR PROTEIN DNAA"/>
    <property type="match status" value="1"/>
</dbReference>
<gene>
    <name evidence="8" type="primary">dnaA</name>
    <name evidence="14" type="ORF">COS11_06300</name>
</gene>
<keyword evidence="7 8" id="KW-0238">DNA-binding</keyword>
<dbReference type="FunFam" id="3.40.50.300:FF:000668">
    <property type="entry name" value="Chromosomal replication initiator protein DnaA"/>
    <property type="match status" value="1"/>
</dbReference>
<evidence type="ECO:0000256" key="1">
    <source>
        <dbReference type="ARBA" id="ARBA00006583"/>
    </source>
</evidence>
<dbReference type="InterPro" id="IPR010921">
    <property type="entry name" value="Trp_repressor/repl_initiator"/>
</dbReference>
<organism evidence="14 15">
    <name type="scientific">bacterium (Candidatus Ratteibacteria) CG01_land_8_20_14_3_00_40_19</name>
    <dbReference type="NCBI Taxonomy" id="2014290"/>
    <lineage>
        <taxon>Bacteria</taxon>
        <taxon>Candidatus Ratteibacteria</taxon>
    </lineage>
</organism>
<dbReference type="GO" id="GO:0008289">
    <property type="term" value="F:lipid binding"/>
    <property type="evidence" value="ECO:0007669"/>
    <property type="project" value="UniProtKB-KW"/>
</dbReference>
<dbReference type="GO" id="GO:0006275">
    <property type="term" value="P:regulation of DNA replication"/>
    <property type="evidence" value="ECO:0007669"/>
    <property type="project" value="UniProtKB-UniRule"/>
</dbReference>
<dbReference type="NCBIfam" id="TIGR00362">
    <property type="entry name" value="DnaA"/>
    <property type="match status" value="1"/>
</dbReference>
<dbReference type="PRINTS" id="PR00051">
    <property type="entry name" value="DNAA"/>
</dbReference>
<evidence type="ECO:0000259" key="12">
    <source>
        <dbReference type="SMART" id="SM00382"/>
    </source>
</evidence>
<evidence type="ECO:0000256" key="4">
    <source>
        <dbReference type="ARBA" id="ARBA00022741"/>
    </source>
</evidence>
<dbReference type="GO" id="GO:0005886">
    <property type="term" value="C:plasma membrane"/>
    <property type="evidence" value="ECO:0007669"/>
    <property type="project" value="TreeGrafter"/>
</dbReference>
<dbReference type="Gene3D" id="1.10.1750.10">
    <property type="match status" value="1"/>
</dbReference>
<comment type="function">
    <text evidence="8 10">Plays an essential role in the initiation and regulation of chromosomal replication. ATP-DnaA binds to the origin of replication (oriC) to initiate formation of the DNA replication initiation complex once per cell cycle. Binds the DnaA box (a 9 base pair repeat at the origin) and separates the double-stranded (ds)DNA. Forms a right-handed helical filament on oriC DNA; dsDNA binds to the exterior of the filament while single-stranded (ss)DNA is stabiized in the filament's interior. The ATP-DnaA-oriC complex binds and stabilizes one strand of the AT-rich DNA unwinding element (DUE), permitting loading of DNA polymerase. After initiation quickly degrades to an ADP-DnaA complex that is not apt for DNA replication. Binds acidic phospholipids.</text>
</comment>
<feature type="binding site" evidence="8">
    <location>
        <position position="158"/>
    </location>
    <ligand>
        <name>ATP</name>
        <dbReference type="ChEBI" id="CHEBI:30616"/>
    </ligand>
</feature>
<dbReference type="Gene3D" id="3.30.300.180">
    <property type="match status" value="1"/>
</dbReference>
<evidence type="ECO:0000256" key="10">
    <source>
        <dbReference type="RuleBase" id="RU000577"/>
    </source>
</evidence>
<evidence type="ECO:0000256" key="2">
    <source>
        <dbReference type="ARBA" id="ARBA00022490"/>
    </source>
</evidence>
<evidence type="ECO:0000256" key="9">
    <source>
        <dbReference type="NCBIfam" id="TIGR00362"/>
    </source>
</evidence>
<dbReference type="Pfam" id="PF08299">
    <property type="entry name" value="Bac_DnaA_C"/>
    <property type="match status" value="1"/>
</dbReference>
<dbReference type="SUPFAM" id="SSF48295">
    <property type="entry name" value="TrpR-like"/>
    <property type="match status" value="1"/>
</dbReference>
<dbReference type="SMART" id="SM00760">
    <property type="entry name" value="Bac_DnaA_C"/>
    <property type="match status" value="1"/>
</dbReference>
<comment type="similarity">
    <text evidence="1 8 11">Belongs to the DnaA family.</text>
</comment>
<keyword evidence="2 8" id="KW-0963">Cytoplasm</keyword>
<dbReference type="InterPro" id="IPR013317">
    <property type="entry name" value="DnaA_dom"/>
</dbReference>
<dbReference type="CDD" id="cd00009">
    <property type="entry name" value="AAA"/>
    <property type="match status" value="1"/>
</dbReference>
<feature type="binding site" evidence="8">
    <location>
        <position position="155"/>
    </location>
    <ligand>
        <name>ATP</name>
        <dbReference type="ChEBI" id="CHEBI:30616"/>
    </ligand>
</feature>
<dbReference type="InterPro" id="IPR018312">
    <property type="entry name" value="Chromosome_initiator_DnaA_CS"/>
</dbReference>